<evidence type="ECO:0000313" key="5">
    <source>
        <dbReference type="Proteomes" id="UP001165060"/>
    </source>
</evidence>
<comment type="similarity">
    <text evidence="1 2">Belongs to the peroxin-16 family.</text>
</comment>
<dbReference type="Proteomes" id="UP001165060">
    <property type="component" value="Unassembled WGS sequence"/>
</dbReference>
<keyword evidence="5" id="KW-1185">Reference proteome</keyword>
<dbReference type="EMBL" id="BRYB01003146">
    <property type="protein sequence ID" value="GMI31407.1"/>
    <property type="molecule type" value="Genomic_DNA"/>
</dbReference>
<name>A0ABQ6MSG4_9STRA</name>
<reference evidence="4 5" key="1">
    <citation type="journal article" date="2023" name="Commun. Biol.">
        <title>Genome analysis of Parmales, the sister group of diatoms, reveals the evolutionary specialization of diatoms from phago-mixotrophs to photoautotrophs.</title>
        <authorList>
            <person name="Ban H."/>
            <person name="Sato S."/>
            <person name="Yoshikawa S."/>
            <person name="Yamada K."/>
            <person name="Nakamura Y."/>
            <person name="Ichinomiya M."/>
            <person name="Sato N."/>
            <person name="Blanc-Mathieu R."/>
            <person name="Endo H."/>
            <person name="Kuwata A."/>
            <person name="Ogata H."/>
        </authorList>
    </citation>
    <scope>NUCLEOTIDE SEQUENCE [LARGE SCALE GENOMIC DNA]</scope>
</reference>
<organism evidence="4 5">
    <name type="scientific">Tetraparma gracilis</name>
    <dbReference type="NCBI Taxonomy" id="2962635"/>
    <lineage>
        <taxon>Eukaryota</taxon>
        <taxon>Sar</taxon>
        <taxon>Stramenopiles</taxon>
        <taxon>Ochrophyta</taxon>
        <taxon>Bolidophyceae</taxon>
        <taxon>Parmales</taxon>
        <taxon>Triparmaceae</taxon>
        <taxon>Tetraparma</taxon>
    </lineage>
</organism>
<protein>
    <recommendedName>
        <fullName evidence="2">Peroxisomal membrane protein PEX16</fullName>
    </recommendedName>
</protein>
<comment type="caution">
    <text evidence="4">The sequence shown here is derived from an EMBL/GenBank/DDBJ whole genome shotgun (WGS) entry which is preliminary data.</text>
</comment>
<feature type="region of interest" description="Disordered" evidence="3">
    <location>
        <begin position="1"/>
        <end position="79"/>
    </location>
</feature>
<evidence type="ECO:0000256" key="3">
    <source>
        <dbReference type="SAM" id="MobiDB-lite"/>
    </source>
</evidence>
<dbReference type="InterPro" id="IPR013919">
    <property type="entry name" value="Pex16"/>
</dbReference>
<feature type="compositionally biased region" description="Low complexity" evidence="3">
    <location>
        <begin position="63"/>
        <end position="79"/>
    </location>
</feature>
<feature type="compositionally biased region" description="Basic and acidic residues" evidence="3">
    <location>
        <begin position="249"/>
        <end position="259"/>
    </location>
</feature>
<evidence type="ECO:0000256" key="1">
    <source>
        <dbReference type="ARBA" id="ARBA00009505"/>
    </source>
</evidence>
<keyword evidence="2" id="KW-0962">Peroxisome biogenesis</keyword>
<dbReference type="Pfam" id="PF08610">
    <property type="entry name" value="Pex16"/>
    <property type="match status" value="1"/>
</dbReference>
<dbReference type="PANTHER" id="PTHR13299:SF0">
    <property type="entry name" value="PEROXISOMAL MEMBRANE PROTEIN PEX16"/>
    <property type="match status" value="1"/>
</dbReference>
<feature type="compositionally biased region" description="Low complexity" evidence="3">
    <location>
        <begin position="25"/>
        <end position="43"/>
    </location>
</feature>
<feature type="region of interest" description="Disordered" evidence="3">
    <location>
        <begin position="249"/>
        <end position="308"/>
    </location>
</feature>
<evidence type="ECO:0000313" key="4">
    <source>
        <dbReference type="EMBL" id="GMI31407.1"/>
    </source>
</evidence>
<feature type="non-terminal residue" evidence="4">
    <location>
        <position position="1"/>
    </location>
</feature>
<evidence type="ECO:0000256" key="2">
    <source>
        <dbReference type="RuleBase" id="RU365003"/>
    </source>
</evidence>
<proteinExistence type="inferred from homology"/>
<comment type="subcellular location">
    <subcellularLocation>
        <location evidence="2">Peroxisome membrane</location>
    </subcellularLocation>
</comment>
<keyword evidence="2" id="KW-0576">Peroxisome</keyword>
<dbReference type="PANTHER" id="PTHR13299">
    <property type="entry name" value="PEROXISOMAL MEMBRANE PROTEIN PEX16"/>
    <property type="match status" value="1"/>
</dbReference>
<feature type="compositionally biased region" description="Basic and acidic residues" evidence="3">
    <location>
        <begin position="294"/>
        <end position="305"/>
    </location>
</feature>
<accession>A0ABQ6MSG4</accession>
<sequence>PGPADFSFGSHYPPAAGSPPPAPSPASAGAAAAAPGAAGCPPSYSDPVALFAGPPTSPPASRASQPLPTAPSPSAAPSNPLSSLFSSYCAFVRSNRPAISLLESLLSGSFHYLPTRFSDEDTSVEVALAAAELVALANDAIYYHGQPDAKPGYGLTVSPTPSAGAPVPPPAVLFVRSCLAVLSCTEIALEKISLLSSGPASRELLVGRLEAAKVALRLALLLLAFDGCLPGPVAAGGALAPGEQVLARSRERQAEREHFGTVVEGPSSGRKIRLPRIRERPGGGEAPAPPERAPAPEDRESDRPSRTSTALMVSGELLHILRPLAAHGLSRSLGASSFVPWVAGLLMDVSSHQLTTAALRSLPGAPLSPAGDPLLSPRHPTALELRRRKARWMLYLLRAPVWGKLRGHVERAGDDVGRIPGTRWLVNWILGWLVYVQKHHFMVEQAL</sequence>
<gene>
    <name evidence="4" type="ORF">TeGR_g4618</name>
</gene>